<reference evidence="2" key="1">
    <citation type="submission" date="2018-11" db="EMBL/GenBank/DDBJ databases">
        <authorList>
            <consortium name="Pathogen Informatics"/>
        </authorList>
    </citation>
    <scope>NUCLEOTIDE SEQUENCE</scope>
</reference>
<feature type="region of interest" description="Disordered" evidence="1">
    <location>
        <begin position="181"/>
        <end position="206"/>
    </location>
</feature>
<gene>
    <name evidence="2" type="ORF">PXEA_LOCUS17585</name>
</gene>
<organism evidence="2 3">
    <name type="scientific">Protopolystoma xenopodis</name>
    <dbReference type="NCBI Taxonomy" id="117903"/>
    <lineage>
        <taxon>Eukaryota</taxon>
        <taxon>Metazoa</taxon>
        <taxon>Spiralia</taxon>
        <taxon>Lophotrochozoa</taxon>
        <taxon>Platyhelminthes</taxon>
        <taxon>Monogenea</taxon>
        <taxon>Polyopisthocotylea</taxon>
        <taxon>Polystomatidea</taxon>
        <taxon>Polystomatidae</taxon>
        <taxon>Protopolystoma</taxon>
    </lineage>
</organism>
<comment type="caution">
    <text evidence="2">The sequence shown here is derived from an EMBL/GenBank/DDBJ whole genome shotgun (WGS) entry which is preliminary data.</text>
</comment>
<evidence type="ECO:0000313" key="2">
    <source>
        <dbReference type="EMBL" id="VEL24145.1"/>
    </source>
</evidence>
<name>A0A3S5BH73_9PLAT</name>
<feature type="compositionally biased region" description="Polar residues" evidence="1">
    <location>
        <begin position="132"/>
        <end position="141"/>
    </location>
</feature>
<evidence type="ECO:0000256" key="1">
    <source>
        <dbReference type="SAM" id="MobiDB-lite"/>
    </source>
</evidence>
<dbReference type="AlphaFoldDB" id="A0A3S5BH73"/>
<accession>A0A3S5BH73</accession>
<dbReference type="EMBL" id="CAAALY010066136">
    <property type="protein sequence ID" value="VEL24145.1"/>
    <property type="molecule type" value="Genomic_DNA"/>
</dbReference>
<feature type="compositionally biased region" description="Polar residues" evidence="1">
    <location>
        <begin position="181"/>
        <end position="199"/>
    </location>
</feature>
<protein>
    <submittedName>
        <fullName evidence="2">Uncharacterized protein</fullName>
    </submittedName>
</protein>
<feature type="region of interest" description="Disordered" evidence="1">
    <location>
        <begin position="100"/>
        <end position="141"/>
    </location>
</feature>
<dbReference type="Proteomes" id="UP000784294">
    <property type="component" value="Unassembled WGS sequence"/>
</dbReference>
<sequence>MPLNLRSSGIKAPLILAPALPTRHSLSPPKVSCQQINSGFNLVVDKSDQSAEFEVVSTSVSIAAICSTTVTDTGHFDASSPTSSPSFSNLSPVNPLRAAPGAISTHLTSPPCLPTSRPSGIVPPSIRLPSRTPITTTTACSTNPISYSSPVTISSAHPGLPTCLGDLKHRVESQGLDMVSEVSSEATKSASDSNPSIPANLSGSSSGQLFSGVTGISTGIRIPSRLPRQAVAKVVLI</sequence>
<keyword evidence="3" id="KW-1185">Reference proteome</keyword>
<evidence type="ECO:0000313" key="3">
    <source>
        <dbReference type="Proteomes" id="UP000784294"/>
    </source>
</evidence>
<proteinExistence type="predicted"/>